<protein>
    <recommendedName>
        <fullName evidence="3">DUF1507 domain-containing protein</fullName>
    </recommendedName>
</protein>
<comment type="caution">
    <text evidence="1">The sequence shown here is derived from an EMBL/GenBank/DDBJ whole genome shotgun (WGS) entry which is preliminary data.</text>
</comment>
<evidence type="ECO:0000313" key="1">
    <source>
        <dbReference type="EMBL" id="RSU14374.1"/>
    </source>
</evidence>
<name>A0A430B218_9ENTE</name>
<sequence>MKTEKEYQQAMKILIEEADKIKTLISNQRNHLCIAQCKAFEEVVDTQMYGFSRQVDFAEKMGVISIKEGQQILADLEKKLNQVYSEIYEGQKETQE</sequence>
<organism evidence="1 2">
    <name type="scientific">Vagococcus elongatus</name>
    <dbReference type="NCBI Taxonomy" id="180344"/>
    <lineage>
        <taxon>Bacteria</taxon>
        <taxon>Bacillati</taxon>
        <taxon>Bacillota</taxon>
        <taxon>Bacilli</taxon>
        <taxon>Lactobacillales</taxon>
        <taxon>Enterococcaceae</taxon>
        <taxon>Vagococcus</taxon>
    </lineage>
</organism>
<dbReference type="Pfam" id="PF07408">
    <property type="entry name" value="DUF1507"/>
    <property type="match status" value="1"/>
</dbReference>
<dbReference type="SUPFAM" id="SSF140404">
    <property type="entry name" value="EF2458-like"/>
    <property type="match status" value="1"/>
</dbReference>
<dbReference type="Gene3D" id="1.10.287.750">
    <property type="entry name" value="SO2669-like"/>
    <property type="match status" value="1"/>
</dbReference>
<dbReference type="RefSeq" id="WP_126807372.1">
    <property type="nucleotide sequence ID" value="NZ_NGKA01000003.1"/>
</dbReference>
<dbReference type="NCBIfam" id="NF010187">
    <property type="entry name" value="PRK13666.1"/>
    <property type="match status" value="1"/>
</dbReference>
<evidence type="ECO:0008006" key="3">
    <source>
        <dbReference type="Google" id="ProtNLM"/>
    </source>
</evidence>
<dbReference type="InterPro" id="IPR036270">
    <property type="entry name" value="UPF0358_sf"/>
</dbReference>
<dbReference type="EMBL" id="NGKA01000003">
    <property type="protein sequence ID" value="RSU14374.1"/>
    <property type="molecule type" value="Genomic_DNA"/>
</dbReference>
<dbReference type="OrthoDB" id="2135235at2"/>
<dbReference type="AlphaFoldDB" id="A0A430B218"/>
<dbReference type="Proteomes" id="UP000287605">
    <property type="component" value="Unassembled WGS sequence"/>
</dbReference>
<evidence type="ECO:0000313" key="2">
    <source>
        <dbReference type="Proteomes" id="UP000287605"/>
    </source>
</evidence>
<gene>
    <name evidence="1" type="ORF">CBF29_03490</name>
</gene>
<proteinExistence type="predicted"/>
<keyword evidence="2" id="KW-1185">Reference proteome</keyword>
<dbReference type="InterPro" id="IPR009983">
    <property type="entry name" value="UPF0358"/>
</dbReference>
<accession>A0A430B218</accession>
<reference evidence="1 2" key="1">
    <citation type="submission" date="2017-05" db="EMBL/GenBank/DDBJ databases">
        <title>Vagococcus spp. assemblies.</title>
        <authorList>
            <person name="Gulvik C.A."/>
        </authorList>
    </citation>
    <scope>NUCLEOTIDE SEQUENCE [LARGE SCALE GENOMIC DNA]</scope>
    <source>
        <strain evidence="1 2">CCUG 51432</strain>
    </source>
</reference>